<dbReference type="EMBL" id="FNYD01000006">
    <property type="protein sequence ID" value="SEJ70518.1"/>
    <property type="molecule type" value="Genomic_DNA"/>
</dbReference>
<name>A0A1H7AZ31_9RHOB</name>
<feature type="signal peptide" evidence="3">
    <location>
        <begin position="1"/>
        <end position="20"/>
    </location>
</feature>
<evidence type="ECO:0000313" key="5">
    <source>
        <dbReference type="EMBL" id="SEJ70518.1"/>
    </source>
</evidence>
<organism evidence="5 6">
    <name type="scientific">Cribrihabitans marinus</name>
    <dbReference type="NCBI Taxonomy" id="1227549"/>
    <lineage>
        <taxon>Bacteria</taxon>
        <taxon>Pseudomonadati</taxon>
        <taxon>Pseudomonadota</taxon>
        <taxon>Alphaproteobacteria</taxon>
        <taxon>Rhodobacterales</taxon>
        <taxon>Paracoccaceae</taxon>
        <taxon>Cribrihabitans</taxon>
    </lineage>
</organism>
<keyword evidence="1 3" id="KW-0732">Signal</keyword>
<dbReference type="PANTHER" id="PTHR43037:SF5">
    <property type="entry name" value="FERULOYL ESTERASE"/>
    <property type="match status" value="1"/>
</dbReference>
<feature type="chain" id="PRO_5011622526" evidence="3">
    <location>
        <begin position="21"/>
        <end position="274"/>
    </location>
</feature>
<keyword evidence="6" id="KW-1185">Reference proteome</keyword>
<dbReference type="Pfam" id="PF02230">
    <property type="entry name" value="Abhydrolase_2"/>
    <property type="match status" value="1"/>
</dbReference>
<evidence type="ECO:0000313" key="6">
    <source>
        <dbReference type="Proteomes" id="UP000199379"/>
    </source>
</evidence>
<dbReference type="STRING" id="1227549.SAMN05444007_106215"/>
<proteinExistence type="predicted"/>
<dbReference type="AlphaFoldDB" id="A0A1H7AZ31"/>
<dbReference type="Gene3D" id="3.40.50.1820">
    <property type="entry name" value="alpha/beta hydrolase"/>
    <property type="match status" value="1"/>
</dbReference>
<reference evidence="5 6" key="1">
    <citation type="submission" date="2016-10" db="EMBL/GenBank/DDBJ databases">
        <authorList>
            <person name="de Groot N.N."/>
        </authorList>
    </citation>
    <scope>NUCLEOTIDE SEQUENCE [LARGE SCALE GENOMIC DNA]</scope>
    <source>
        <strain evidence="5 6">DSM 29340</strain>
    </source>
</reference>
<evidence type="ECO:0000256" key="3">
    <source>
        <dbReference type="SAM" id="SignalP"/>
    </source>
</evidence>
<dbReference type="SUPFAM" id="SSF53474">
    <property type="entry name" value="alpha/beta-Hydrolases"/>
    <property type="match status" value="1"/>
</dbReference>
<dbReference type="PANTHER" id="PTHR43037">
    <property type="entry name" value="UNNAMED PRODUCT-RELATED"/>
    <property type="match status" value="1"/>
</dbReference>
<dbReference type="RefSeq" id="WP_092367042.1">
    <property type="nucleotide sequence ID" value="NZ_BMGV01000006.1"/>
</dbReference>
<dbReference type="OrthoDB" id="9805640at2"/>
<protein>
    <submittedName>
        <fullName evidence="5">Polyhydroxybutyrate depolymerase</fullName>
    </submittedName>
</protein>
<keyword evidence="2" id="KW-0378">Hydrolase</keyword>
<sequence length="274" mass="29367">MIRALCLAAGLASLATLARADCADAPGPCEIPEGSYHVELPESDAPSLPAVMFLHGYGGSGEGVLKMRGVVEALTARGYAVIAPEGKRRPNGNRSWAFYPGRGGRDEHAFLTAVRADAARRFGVDPERTVLSGFSAGGFMVTYLACENPQAFVAYAPVSGGFWRPHPQSCAGPVRLFHTHGWTDNVVPLEGRYLGGGKWQQGDIFAGLELFRAANRCVDNRPDGFATTGDFLRRRWSRCAEGSALEMALFPGGHGVPKGWAPMMLDWFEALPGA</sequence>
<dbReference type="GO" id="GO:0016787">
    <property type="term" value="F:hydrolase activity"/>
    <property type="evidence" value="ECO:0007669"/>
    <property type="project" value="UniProtKB-KW"/>
</dbReference>
<dbReference type="InterPro" id="IPR050955">
    <property type="entry name" value="Plant_Biomass_Hydrol_Est"/>
</dbReference>
<evidence type="ECO:0000256" key="2">
    <source>
        <dbReference type="ARBA" id="ARBA00022801"/>
    </source>
</evidence>
<evidence type="ECO:0000256" key="1">
    <source>
        <dbReference type="ARBA" id="ARBA00022729"/>
    </source>
</evidence>
<gene>
    <name evidence="5" type="ORF">SAMN05444007_106215</name>
</gene>
<dbReference type="InterPro" id="IPR029058">
    <property type="entry name" value="AB_hydrolase_fold"/>
</dbReference>
<feature type="domain" description="Phospholipase/carboxylesterase/thioesterase" evidence="4">
    <location>
        <begin position="42"/>
        <end position="190"/>
    </location>
</feature>
<dbReference type="InterPro" id="IPR003140">
    <property type="entry name" value="PLipase/COase/thioEstase"/>
</dbReference>
<dbReference type="Proteomes" id="UP000199379">
    <property type="component" value="Unassembled WGS sequence"/>
</dbReference>
<accession>A0A1H7AZ31</accession>
<evidence type="ECO:0000259" key="4">
    <source>
        <dbReference type="Pfam" id="PF02230"/>
    </source>
</evidence>